<sequence length="63" mass="7322">MLTHPQSKKTQASTSYHYQIGDVVWYLHETRKVGVNPKFEKAYDGPYPLTAKLSEINFTTQYN</sequence>
<evidence type="ECO:0000313" key="2">
    <source>
        <dbReference type="Proteomes" id="UP000828390"/>
    </source>
</evidence>
<name>A0A9D4GEI2_DREPO</name>
<proteinExistence type="predicted"/>
<protein>
    <submittedName>
        <fullName evidence="1">Uncharacterized protein</fullName>
    </submittedName>
</protein>
<keyword evidence="2" id="KW-1185">Reference proteome</keyword>
<dbReference type="AlphaFoldDB" id="A0A9D4GEI2"/>
<dbReference type="Proteomes" id="UP000828390">
    <property type="component" value="Unassembled WGS sequence"/>
</dbReference>
<gene>
    <name evidence="1" type="ORF">DPMN_143855</name>
</gene>
<comment type="caution">
    <text evidence="1">The sequence shown here is derived from an EMBL/GenBank/DDBJ whole genome shotgun (WGS) entry which is preliminary data.</text>
</comment>
<reference evidence="1" key="1">
    <citation type="journal article" date="2019" name="bioRxiv">
        <title>The Genome of the Zebra Mussel, Dreissena polymorpha: A Resource for Invasive Species Research.</title>
        <authorList>
            <person name="McCartney M.A."/>
            <person name="Auch B."/>
            <person name="Kono T."/>
            <person name="Mallez S."/>
            <person name="Zhang Y."/>
            <person name="Obille A."/>
            <person name="Becker A."/>
            <person name="Abrahante J.E."/>
            <person name="Garbe J."/>
            <person name="Badalamenti J.P."/>
            <person name="Herman A."/>
            <person name="Mangelson H."/>
            <person name="Liachko I."/>
            <person name="Sullivan S."/>
            <person name="Sone E.D."/>
            <person name="Koren S."/>
            <person name="Silverstein K.A.T."/>
            <person name="Beckman K.B."/>
            <person name="Gohl D.M."/>
        </authorList>
    </citation>
    <scope>NUCLEOTIDE SEQUENCE</scope>
    <source>
        <strain evidence="1">Duluth1</strain>
        <tissue evidence="1">Whole animal</tissue>
    </source>
</reference>
<evidence type="ECO:0000313" key="1">
    <source>
        <dbReference type="EMBL" id="KAH3815333.1"/>
    </source>
</evidence>
<accession>A0A9D4GEI2</accession>
<reference evidence="1" key="2">
    <citation type="submission" date="2020-11" db="EMBL/GenBank/DDBJ databases">
        <authorList>
            <person name="McCartney M.A."/>
            <person name="Auch B."/>
            <person name="Kono T."/>
            <person name="Mallez S."/>
            <person name="Becker A."/>
            <person name="Gohl D.M."/>
            <person name="Silverstein K.A.T."/>
            <person name="Koren S."/>
            <person name="Bechman K.B."/>
            <person name="Herman A."/>
            <person name="Abrahante J.E."/>
            <person name="Garbe J."/>
        </authorList>
    </citation>
    <scope>NUCLEOTIDE SEQUENCE</scope>
    <source>
        <strain evidence="1">Duluth1</strain>
        <tissue evidence="1">Whole animal</tissue>
    </source>
</reference>
<organism evidence="1 2">
    <name type="scientific">Dreissena polymorpha</name>
    <name type="common">Zebra mussel</name>
    <name type="synonym">Mytilus polymorpha</name>
    <dbReference type="NCBI Taxonomy" id="45954"/>
    <lineage>
        <taxon>Eukaryota</taxon>
        <taxon>Metazoa</taxon>
        <taxon>Spiralia</taxon>
        <taxon>Lophotrochozoa</taxon>
        <taxon>Mollusca</taxon>
        <taxon>Bivalvia</taxon>
        <taxon>Autobranchia</taxon>
        <taxon>Heteroconchia</taxon>
        <taxon>Euheterodonta</taxon>
        <taxon>Imparidentia</taxon>
        <taxon>Neoheterodontei</taxon>
        <taxon>Myida</taxon>
        <taxon>Dreissenoidea</taxon>
        <taxon>Dreissenidae</taxon>
        <taxon>Dreissena</taxon>
    </lineage>
</organism>
<dbReference type="EMBL" id="JAIWYP010000006">
    <property type="protein sequence ID" value="KAH3815333.1"/>
    <property type="molecule type" value="Genomic_DNA"/>
</dbReference>